<evidence type="ECO:0000313" key="3">
    <source>
        <dbReference type="EMBL" id="HIR92302.1"/>
    </source>
</evidence>
<dbReference type="Pfam" id="PF02826">
    <property type="entry name" value="2-Hacid_dh_C"/>
    <property type="match status" value="1"/>
</dbReference>
<dbReference type="Proteomes" id="UP000886841">
    <property type="component" value="Unassembled WGS sequence"/>
</dbReference>
<evidence type="ECO:0000256" key="1">
    <source>
        <dbReference type="ARBA" id="ARBA00023002"/>
    </source>
</evidence>
<accession>A0A9D1EIJ3</accession>
<comment type="caution">
    <text evidence="3">The sequence shown here is derived from an EMBL/GenBank/DDBJ whole genome shotgun (WGS) entry which is preliminary data.</text>
</comment>
<dbReference type="Gene3D" id="3.40.50.720">
    <property type="entry name" value="NAD(P)-binding Rossmann-like Domain"/>
    <property type="match status" value="2"/>
</dbReference>
<gene>
    <name evidence="3" type="ORF">IAB98_02625</name>
</gene>
<organism evidence="3 4">
    <name type="scientific">Candidatus Egerieimonas intestinavium</name>
    <dbReference type="NCBI Taxonomy" id="2840777"/>
    <lineage>
        <taxon>Bacteria</taxon>
        <taxon>Bacillati</taxon>
        <taxon>Bacillota</taxon>
        <taxon>Clostridia</taxon>
        <taxon>Lachnospirales</taxon>
        <taxon>Lachnospiraceae</taxon>
        <taxon>Lachnospiraceae incertae sedis</taxon>
        <taxon>Candidatus Egerieimonas</taxon>
    </lineage>
</organism>
<dbReference type="GO" id="GO:0016616">
    <property type="term" value="F:oxidoreductase activity, acting on the CH-OH group of donors, NAD or NADP as acceptor"/>
    <property type="evidence" value="ECO:0007669"/>
    <property type="project" value="InterPro"/>
</dbReference>
<dbReference type="SUPFAM" id="SSF51735">
    <property type="entry name" value="NAD(P)-binding Rossmann-fold domains"/>
    <property type="match status" value="1"/>
</dbReference>
<dbReference type="PROSITE" id="PS00670">
    <property type="entry name" value="D_2_HYDROXYACID_DH_2"/>
    <property type="match status" value="1"/>
</dbReference>
<evidence type="ECO:0000259" key="2">
    <source>
        <dbReference type="Pfam" id="PF02826"/>
    </source>
</evidence>
<reference evidence="3" key="1">
    <citation type="submission" date="2020-10" db="EMBL/GenBank/DDBJ databases">
        <authorList>
            <person name="Gilroy R."/>
        </authorList>
    </citation>
    <scope>NUCLEOTIDE SEQUENCE</scope>
    <source>
        <strain evidence="3">ChiSxjej1B13-7041</strain>
    </source>
</reference>
<dbReference type="PANTHER" id="PTHR42938:SF9">
    <property type="entry name" value="FORMATE DEHYDROGENASE 1"/>
    <property type="match status" value="1"/>
</dbReference>
<dbReference type="GO" id="GO:0051287">
    <property type="term" value="F:NAD binding"/>
    <property type="evidence" value="ECO:0007669"/>
    <property type="project" value="InterPro"/>
</dbReference>
<feature type="non-terminal residue" evidence="3">
    <location>
        <position position="232"/>
    </location>
</feature>
<sequence>MKKILAALPNYSRYCGEAKAYLQEHGCQVVENETEGPLEFEQLKDMVGDVDGVIAGVDVWDERLLQLAPRLKAIARFGVGVDNIDLEAARARQVTVTNCPGINTESVAEHTVMLMLSIMRYFPALNAQTRQGKWTRVMVRELRGKQVGLVGFGAVARSVAEKLTAFGCSIRAYDKFPDEREAARLGVKLCSLEEVLATSHVLSLHVPALPDTYHLLNRQALKLCRPGVYVVN</sequence>
<keyword evidence="1" id="KW-0560">Oxidoreductase</keyword>
<dbReference type="InterPro" id="IPR006140">
    <property type="entry name" value="D-isomer_DH_NAD-bd"/>
</dbReference>
<dbReference type="PANTHER" id="PTHR42938">
    <property type="entry name" value="FORMATE DEHYDROGENASE 1"/>
    <property type="match status" value="1"/>
</dbReference>
<dbReference type="InterPro" id="IPR029753">
    <property type="entry name" value="D-isomer_DH_CS"/>
</dbReference>
<dbReference type="AlphaFoldDB" id="A0A9D1EIJ3"/>
<dbReference type="InterPro" id="IPR036291">
    <property type="entry name" value="NAD(P)-bd_dom_sf"/>
</dbReference>
<reference evidence="3" key="2">
    <citation type="journal article" date="2021" name="PeerJ">
        <title>Extensive microbial diversity within the chicken gut microbiome revealed by metagenomics and culture.</title>
        <authorList>
            <person name="Gilroy R."/>
            <person name="Ravi A."/>
            <person name="Getino M."/>
            <person name="Pursley I."/>
            <person name="Horton D.L."/>
            <person name="Alikhan N.F."/>
            <person name="Baker D."/>
            <person name="Gharbi K."/>
            <person name="Hall N."/>
            <person name="Watson M."/>
            <person name="Adriaenssens E.M."/>
            <person name="Foster-Nyarko E."/>
            <person name="Jarju S."/>
            <person name="Secka A."/>
            <person name="Antonio M."/>
            <person name="Oren A."/>
            <person name="Chaudhuri R.R."/>
            <person name="La Ragione R."/>
            <person name="Hildebrand F."/>
            <person name="Pallen M.J."/>
        </authorList>
    </citation>
    <scope>NUCLEOTIDE SEQUENCE</scope>
    <source>
        <strain evidence="3">ChiSxjej1B13-7041</strain>
    </source>
</reference>
<name>A0A9D1EIJ3_9FIRM</name>
<proteinExistence type="predicted"/>
<protein>
    <submittedName>
        <fullName evidence="3">Phosphoglycerate dehydrogenase</fullName>
    </submittedName>
</protein>
<dbReference type="SUPFAM" id="SSF52283">
    <property type="entry name" value="Formate/glycerate dehydrogenase catalytic domain-like"/>
    <property type="match status" value="1"/>
</dbReference>
<evidence type="ECO:0000313" key="4">
    <source>
        <dbReference type="Proteomes" id="UP000886841"/>
    </source>
</evidence>
<feature type="domain" description="D-isomer specific 2-hydroxyacid dehydrogenase NAD-binding" evidence="2">
    <location>
        <begin position="112"/>
        <end position="232"/>
    </location>
</feature>
<dbReference type="EMBL" id="DVHU01000022">
    <property type="protein sequence ID" value="HIR92302.1"/>
    <property type="molecule type" value="Genomic_DNA"/>
</dbReference>